<feature type="compositionally biased region" description="Low complexity" evidence="1">
    <location>
        <begin position="36"/>
        <end position="47"/>
    </location>
</feature>
<reference evidence="3 4" key="1">
    <citation type="submission" date="2016-11" db="EMBL/GenBank/DDBJ databases">
        <title>Mesorhizobium oceanicum sp. nov., isolated from deep seawater in South China Sea.</title>
        <authorList>
            <person name="Fu G.-Y."/>
        </authorList>
    </citation>
    <scope>NUCLEOTIDE SEQUENCE [LARGE SCALE GENOMIC DNA]</scope>
    <source>
        <strain evidence="3 4">B7</strain>
        <plasmid evidence="4">Plasmid unnamed1</plasmid>
    </source>
</reference>
<evidence type="ECO:0000313" key="3">
    <source>
        <dbReference type="EMBL" id="APH74931.1"/>
    </source>
</evidence>
<dbReference type="EMBL" id="CP018172">
    <property type="protein sequence ID" value="APH74931.1"/>
    <property type="molecule type" value="Genomic_DNA"/>
</dbReference>
<feature type="region of interest" description="Disordered" evidence="1">
    <location>
        <begin position="20"/>
        <end position="47"/>
    </location>
</feature>
<geneLocation type="plasmid" evidence="3">
    <name>unnamed1</name>
</geneLocation>
<gene>
    <name evidence="3" type="ORF">BSQ44_25950</name>
</gene>
<sequence length="87" mass="9226">MRRSTKTFAAAPAFAAGLATIPLHAQDPKESSSSATMEGGMMGQDGMAGMMTQMNEMMTTCNQMMQAKMDDADVPGTSRDTTPEDDV</sequence>
<dbReference type="AlphaFoldDB" id="A0A1L3SZZ0"/>
<evidence type="ECO:0000313" key="4">
    <source>
        <dbReference type="Proteomes" id="UP000182840"/>
    </source>
</evidence>
<keyword evidence="3" id="KW-0614">Plasmid</keyword>
<organism evidence="3 4">
    <name type="scientific">Aquibium oceanicum</name>
    <dbReference type="NCBI Taxonomy" id="1670800"/>
    <lineage>
        <taxon>Bacteria</taxon>
        <taxon>Pseudomonadati</taxon>
        <taxon>Pseudomonadota</taxon>
        <taxon>Alphaproteobacteria</taxon>
        <taxon>Hyphomicrobiales</taxon>
        <taxon>Phyllobacteriaceae</taxon>
        <taxon>Aquibium</taxon>
    </lineage>
</organism>
<evidence type="ECO:0000256" key="1">
    <source>
        <dbReference type="SAM" id="MobiDB-lite"/>
    </source>
</evidence>
<feature type="chain" id="PRO_5012001391" description="Pentapeptide MXKDX repeat protein" evidence="2">
    <location>
        <begin position="26"/>
        <end position="87"/>
    </location>
</feature>
<dbReference type="Proteomes" id="UP000182840">
    <property type="component" value="Plasmid unnamed1"/>
</dbReference>
<accession>A0A1L3SZZ0</accession>
<name>A0A1L3SZZ0_9HYPH</name>
<feature type="signal peptide" evidence="2">
    <location>
        <begin position="1"/>
        <end position="25"/>
    </location>
</feature>
<evidence type="ECO:0000256" key="2">
    <source>
        <dbReference type="SAM" id="SignalP"/>
    </source>
</evidence>
<evidence type="ECO:0008006" key="5">
    <source>
        <dbReference type="Google" id="ProtNLM"/>
    </source>
</evidence>
<proteinExistence type="predicted"/>
<protein>
    <recommendedName>
        <fullName evidence="5">Pentapeptide MXKDX repeat protein</fullName>
    </recommendedName>
</protein>
<keyword evidence="2" id="KW-0732">Signal</keyword>
<dbReference type="KEGG" id="meso:BSQ44_25950"/>
<keyword evidence="4" id="KW-1185">Reference proteome</keyword>